<dbReference type="EMBL" id="BGZK01000221">
    <property type="protein sequence ID" value="GBP29537.1"/>
    <property type="molecule type" value="Genomic_DNA"/>
</dbReference>
<sequence>MFARYPLTATQVFRNKDAVSQKRLWSRAPHRGGVYVAALTCSSDTLGANVRPDLRLPVGAKNLNVEENPLKITLAWVVQQRFRLVVCIALYMNVMRLKKYPRAEYSECLPTHKSKEAARHERNNLKRALASHLVNVPTVITLFLAVLRRLKHMFPRPVLRPLT</sequence>
<feature type="transmembrane region" description="Helical" evidence="1">
    <location>
        <begin position="129"/>
        <end position="147"/>
    </location>
</feature>
<accession>A0A4C1UU33</accession>
<gene>
    <name evidence="2" type="ORF">EVAR_93334_1</name>
</gene>
<organism evidence="2 3">
    <name type="scientific">Eumeta variegata</name>
    <name type="common">Bagworm moth</name>
    <name type="synonym">Eumeta japonica</name>
    <dbReference type="NCBI Taxonomy" id="151549"/>
    <lineage>
        <taxon>Eukaryota</taxon>
        <taxon>Metazoa</taxon>
        <taxon>Ecdysozoa</taxon>
        <taxon>Arthropoda</taxon>
        <taxon>Hexapoda</taxon>
        <taxon>Insecta</taxon>
        <taxon>Pterygota</taxon>
        <taxon>Neoptera</taxon>
        <taxon>Endopterygota</taxon>
        <taxon>Lepidoptera</taxon>
        <taxon>Glossata</taxon>
        <taxon>Ditrysia</taxon>
        <taxon>Tineoidea</taxon>
        <taxon>Psychidae</taxon>
        <taxon>Oiketicinae</taxon>
        <taxon>Eumeta</taxon>
    </lineage>
</organism>
<keyword evidence="1" id="KW-0472">Membrane</keyword>
<comment type="caution">
    <text evidence="2">The sequence shown here is derived from an EMBL/GenBank/DDBJ whole genome shotgun (WGS) entry which is preliminary data.</text>
</comment>
<keyword evidence="3" id="KW-1185">Reference proteome</keyword>
<keyword evidence="1" id="KW-1133">Transmembrane helix</keyword>
<name>A0A4C1UU33_EUMVA</name>
<proteinExistence type="predicted"/>
<dbReference type="Proteomes" id="UP000299102">
    <property type="component" value="Unassembled WGS sequence"/>
</dbReference>
<keyword evidence="1" id="KW-0812">Transmembrane</keyword>
<evidence type="ECO:0000256" key="1">
    <source>
        <dbReference type="SAM" id="Phobius"/>
    </source>
</evidence>
<evidence type="ECO:0000313" key="3">
    <source>
        <dbReference type="Proteomes" id="UP000299102"/>
    </source>
</evidence>
<reference evidence="2 3" key="1">
    <citation type="journal article" date="2019" name="Commun. Biol.">
        <title>The bagworm genome reveals a unique fibroin gene that provides high tensile strength.</title>
        <authorList>
            <person name="Kono N."/>
            <person name="Nakamura H."/>
            <person name="Ohtoshi R."/>
            <person name="Tomita M."/>
            <person name="Numata K."/>
            <person name="Arakawa K."/>
        </authorList>
    </citation>
    <scope>NUCLEOTIDE SEQUENCE [LARGE SCALE GENOMIC DNA]</scope>
</reference>
<dbReference type="AlphaFoldDB" id="A0A4C1UU33"/>
<protein>
    <submittedName>
        <fullName evidence="2">Uncharacterized protein</fullName>
    </submittedName>
</protein>
<evidence type="ECO:0000313" key="2">
    <source>
        <dbReference type="EMBL" id="GBP29537.1"/>
    </source>
</evidence>